<dbReference type="SUPFAM" id="SSF48264">
    <property type="entry name" value="Cytochrome P450"/>
    <property type="match status" value="1"/>
</dbReference>
<keyword evidence="5 7" id="KW-0408">Iron</keyword>
<evidence type="ECO:0000256" key="2">
    <source>
        <dbReference type="ARBA" id="ARBA00010617"/>
    </source>
</evidence>
<organism evidence="11 12">
    <name type="scientific">Apiospora kogelbergensis</name>
    <dbReference type="NCBI Taxonomy" id="1337665"/>
    <lineage>
        <taxon>Eukaryota</taxon>
        <taxon>Fungi</taxon>
        <taxon>Dikarya</taxon>
        <taxon>Ascomycota</taxon>
        <taxon>Pezizomycotina</taxon>
        <taxon>Sordariomycetes</taxon>
        <taxon>Xylariomycetidae</taxon>
        <taxon>Amphisphaeriales</taxon>
        <taxon>Apiosporaceae</taxon>
        <taxon>Apiospora</taxon>
    </lineage>
</organism>
<dbReference type="GO" id="GO:0004497">
    <property type="term" value="F:monooxygenase activity"/>
    <property type="evidence" value="ECO:0007669"/>
    <property type="project" value="UniProtKB-KW"/>
</dbReference>
<keyword evidence="10" id="KW-0472">Membrane</keyword>
<keyword evidence="10" id="KW-0812">Transmembrane</keyword>
<evidence type="ECO:0000256" key="5">
    <source>
        <dbReference type="ARBA" id="ARBA00023004"/>
    </source>
</evidence>
<proteinExistence type="inferred from homology"/>
<accession>A0AAW0QI48</accession>
<keyword evidence="8" id="KW-0560">Oxidoreductase</keyword>
<dbReference type="InterPro" id="IPR002403">
    <property type="entry name" value="Cyt_P450_E_grp-IV"/>
</dbReference>
<feature type="transmembrane region" description="Helical" evidence="10">
    <location>
        <begin position="33"/>
        <end position="56"/>
    </location>
</feature>
<reference evidence="11 12" key="1">
    <citation type="submission" date="2023-01" db="EMBL/GenBank/DDBJ databases">
        <title>Analysis of 21 Apiospora genomes using comparative genomics revels a genus with tremendous synthesis potential of carbohydrate active enzymes and secondary metabolites.</title>
        <authorList>
            <person name="Sorensen T."/>
        </authorList>
    </citation>
    <scope>NUCLEOTIDE SEQUENCE [LARGE SCALE GENOMIC DNA]</scope>
    <source>
        <strain evidence="11 12">CBS 117206</strain>
    </source>
</reference>
<evidence type="ECO:0000256" key="7">
    <source>
        <dbReference type="PIRSR" id="PIRSR602403-1"/>
    </source>
</evidence>
<dbReference type="PRINTS" id="PR00465">
    <property type="entry name" value="EP450IV"/>
</dbReference>
<dbReference type="GO" id="GO:0016705">
    <property type="term" value="F:oxidoreductase activity, acting on paired donors, with incorporation or reduction of molecular oxygen"/>
    <property type="evidence" value="ECO:0007669"/>
    <property type="project" value="InterPro"/>
</dbReference>
<dbReference type="InterPro" id="IPR001128">
    <property type="entry name" value="Cyt_P450"/>
</dbReference>
<dbReference type="GO" id="GO:0005506">
    <property type="term" value="F:iron ion binding"/>
    <property type="evidence" value="ECO:0007669"/>
    <property type="project" value="InterPro"/>
</dbReference>
<dbReference type="EMBL" id="JAQQWP010000010">
    <property type="protein sequence ID" value="KAK8096571.1"/>
    <property type="molecule type" value="Genomic_DNA"/>
</dbReference>
<dbReference type="PANTHER" id="PTHR24305">
    <property type="entry name" value="CYTOCHROME P450"/>
    <property type="match status" value="1"/>
</dbReference>
<keyword evidence="3 7" id="KW-0349">Heme</keyword>
<dbReference type="GO" id="GO:0020037">
    <property type="term" value="F:heme binding"/>
    <property type="evidence" value="ECO:0007669"/>
    <property type="project" value="InterPro"/>
</dbReference>
<keyword evidence="12" id="KW-1185">Reference proteome</keyword>
<feature type="binding site" description="axial binding residue" evidence="7">
    <location>
        <position position="533"/>
    </location>
    <ligand>
        <name>heme</name>
        <dbReference type="ChEBI" id="CHEBI:30413"/>
    </ligand>
    <ligandPart>
        <name>Fe</name>
        <dbReference type="ChEBI" id="CHEBI:18248"/>
    </ligandPart>
</feature>
<evidence type="ECO:0000256" key="8">
    <source>
        <dbReference type="RuleBase" id="RU000461"/>
    </source>
</evidence>
<comment type="caution">
    <text evidence="11">The sequence shown here is derived from an EMBL/GenBank/DDBJ whole genome shotgun (WGS) entry which is preliminary data.</text>
</comment>
<dbReference type="Pfam" id="PF00067">
    <property type="entry name" value="p450"/>
    <property type="match status" value="1"/>
</dbReference>
<comment type="similarity">
    <text evidence="2 8">Belongs to the cytochrome P450 family.</text>
</comment>
<sequence>MLLFYISLSAFQSIALTKFQQWRSGTEGVGSVSLLYFALFFLAQCAILNIYGALIYPRFVSPLRRIPGPAVSKPQSSSGACFTLTCYVIQDGQFFFGQAIKLFKAPTPTSLYTEWSKQHPESPLIRYLTVGGGEVVVVNSPDAFKDIMQTQCYSFKKPDRLRHMVKEFTGKGIGMLEFDEHKAHRKMLNAAFTPENVRRLEPIFQQKASEFGSLLDRAIDVAIAGGDGNGVASGIIDCTETFNKATMDVICMALFGINSDNIGGDENIVSPCVTGKKQYSFRDAYQAIFAMSTIESVLMLADSFVPLRWLPCEANRKFKTTTNWLNVTLHQIIQERRNTMLSAKSTGSHEHSRDILAHLIEQSLPGGTAEGMTDEYMVGHLLFLLLAGHDTSSNSLSWSVYTLATQPNIQERLRREVRELSSNRIASSPPSFAEIDALPYLHNVVREVLRVYPPATVMFRQAVNDVTVQGFRLPKGTAIDLSGHLGEDADEVRPERWDAWEPSPTGGGEKKQRQTAAPSPYAYEVFGNGPRVCLGKQFALMEIKMFLFAMASRYRFVGVEGEFTVANPSFVLRPAMMRVRFEKL</sequence>
<dbReference type="InterPro" id="IPR017972">
    <property type="entry name" value="Cyt_P450_CS"/>
</dbReference>
<dbReference type="Gene3D" id="1.10.630.10">
    <property type="entry name" value="Cytochrome P450"/>
    <property type="match status" value="1"/>
</dbReference>
<keyword evidence="4 7" id="KW-0479">Metal-binding</keyword>
<evidence type="ECO:0000256" key="1">
    <source>
        <dbReference type="ARBA" id="ARBA00001971"/>
    </source>
</evidence>
<keyword evidence="10" id="KW-1133">Transmembrane helix</keyword>
<dbReference type="AlphaFoldDB" id="A0AAW0QI48"/>
<gene>
    <name evidence="11" type="ORF">PG999_012515</name>
</gene>
<evidence type="ECO:0000313" key="12">
    <source>
        <dbReference type="Proteomes" id="UP001392437"/>
    </source>
</evidence>
<name>A0AAW0QI48_9PEZI</name>
<evidence type="ECO:0000256" key="4">
    <source>
        <dbReference type="ARBA" id="ARBA00022723"/>
    </source>
</evidence>
<dbReference type="Proteomes" id="UP001392437">
    <property type="component" value="Unassembled WGS sequence"/>
</dbReference>
<protein>
    <submittedName>
        <fullName evidence="11">Cytochrome P450 3A5</fullName>
    </submittedName>
</protein>
<dbReference type="PANTHER" id="PTHR24305:SF166">
    <property type="entry name" value="CYTOCHROME P450 12A4, MITOCHONDRIAL-RELATED"/>
    <property type="match status" value="1"/>
</dbReference>
<evidence type="ECO:0000256" key="10">
    <source>
        <dbReference type="SAM" id="Phobius"/>
    </source>
</evidence>
<keyword evidence="6 8" id="KW-0503">Monooxygenase</keyword>
<dbReference type="InterPro" id="IPR050121">
    <property type="entry name" value="Cytochrome_P450_monoxygenase"/>
</dbReference>
<evidence type="ECO:0000256" key="3">
    <source>
        <dbReference type="ARBA" id="ARBA00022617"/>
    </source>
</evidence>
<dbReference type="PROSITE" id="PS00086">
    <property type="entry name" value="CYTOCHROME_P450"/>
    <property type="match status" value="1"/>
</dbReference>
<evidence type="ECO:0000256" key="9">
    <source>
        <dbReference type="SAM" id="MobiDB-lite"/>
    </source>
</evidence>
<dbReference type="PRINTS" id="PR00385">
    <property type="entry name" value="P450"/>
</dbReference>
<evidence type="ECO:0000313" key="11">
    <source>
        <dbReference type="EMBL" id="KAK8096571.1"/>
    </source>
</evidence>
<feature type="region of interest" description="Disordered" evidence="9">
    <location>
        <begin position="495"/>
        <end position="515"/>
    </location>
</feature>
<dbReference type="InterPro" id="IPR036396">
    <property type="entry name" value="Cyt_P450_sf"/>
</dbReference>
<comment type="cofactor">
    <cofactor evidence="1 7">
        <name>heme</name>
        <dbReference type="ChEBI" id="CHEBI:30413"/>
    </cofactor>
</comment>
<evidence type="ECO:0000256" key="6">
    <source>
        <dbReference type="ARBA" id="ARBA00023033"/>
    </source>
</evidence>